<feature type="domain" description="Fungal-type protein kinase" evidence="1">
    <location>
        <begin position="3"/>
        <end position="81"/>
    </location>
</feature>
<gene>
    <name evidence="2" type="ORF">F5147DRAFT_530173</name>
</gene>
<accession>A0A9P7F2R5</accession>
<dbReference type="InterPro" id="IPR040976">
    <property type="entry name" value="Pkinase_fungal"/>
</dbReference>
<keyword evidence="3" id="KW-1185">Reference proteome</keyword>
<evidence type="ECO:0000313" key="3">
    <source>
        <dbReference type="Proteomes" id="UP000823399"/>
    </source>
</evidence>
<dbReference type="OrthoDB" id="5569250at2759"/>
<dbReference type="GeneID" id="64692326"/>
<reference evidence="2" key="1">
    <citation type="journal article" date="2020" name="New Phytol.">
        <title>Comparative genomics reveals dynamic genome evolution in host specialist ectomycorrhizal fungi.</title>
        <authorList>
            <person name="Lofgren L.A."/>
            <person name="Nguyen N.H."/>
            <person name="Vilgalys R."/>
            <person name="Ruytinx J."/>
            <person name="Liao H.L."/>
            <person name="Branco S."/>
            <person name="Kuo A."/>
            <person name="LaButti K."/>
            <person name="Lipzen A."/>
            <person name="Andreopoulos W."/>
            <person name="Pangilinan J."/>
            <person name="Riley R."/>
            <person name="Hundley H."/>
            <person name="Na H."/>
            <person name="Barry K."/>
            <person name="Grigoriev I.V."/>
            <person name="Stajich J.E."/>
            <person name="Kennedy P.G."/>
        </authorList>
    </citation>
    <scope>NUCLEOTIDE SEQUENCE</scope>
    <source>
        <strain evidence="2">FC423</strain>
    </source>
</reference>
<feature type="non-terminal residue" evidence="2">
    <location>
        <position position="103"/>
    </location>
</feature>
<dbReference type="AlphaFoldDB" id="A0A9P7F2R5"/>
<evidence type="ECO:0000259" key="1">
    <source>
        <dbReference type="Pfam" id="PF17667"/>
    </source>
</evidence>
<dbReference type="Proteomes" id="UP000823399">
    <property type="component" value="Unassembled WGS sequence"/>
</dbReference>
<dbReference type="EMBL" id="JABBWM010000040">
    <property type="protein sequence ID" value="KAG2104745.1"/>
    <property type="molecule type" value="Genomic_DNA"/>
</dbReference>
<name>A0A9P7F2R5_9AGAM</name>
<feature type="non-terminal residue" evidence="2">
    <location>
        <position position="1"/>
    </location>
</feature>
<organism evidence="2 3">
    <name type="scientific">Suillus discolor</name>
    <dbReference type="NCBI Taxonomy" id="1912936"/>
    <lineage>
        <taxon>Eukaryota</taxon>
        <taxon>Fungi</taxon>
        <taxon>Dikarya</taxon>
        <taxon>Basidiomycota</taxon>
        <taxon>Agaricomycotina</taxon>
        <taxon>Agaricomycetes</taxon>
        <taxon>Agaricomycetidae</taxon>
        <taxon>Boletales</taxon>
        <taxon>Suillineae</taxon>
        <taxon>Suillaceae</taxon>
        <taxon>Suillus</taxon>
    </lineage>
</organism>
<comment type="caution">
    <text evidence="2">The sequence shown here is derived from an EMBL/GenBank/DDBJ whole genome shotgun (WGS) entry which is preliminary data.</text>
</comment>
<evidence type="ECO:0000313" key="2">
    <source>
        <dbReference type="EMBL" id="KAG2104745.1"/>
    </source>
</evidence>
<protein>
    <recommendedName>
        <fullName evidence="1">Fungal-type protein kinase domain-containing protein</fullName>
    </recommendedName>
</protein>
<dbReference type="RefSeq" id="XP_041291044.1">
    <property type="nucleotide sequence ID" value="XM_041430067.1"/>
</dbReference>
<sequence>TSHMHVHLVLKPHAQPLHAFRTRVELVSALRDIIKIQQTAVEDRGILHRDCCLNNAMIEDNGNGTRGLLIDWEFTVHIYADQKYVIGGTVSTNYLLQEFMLTA</sequence>
<dbReference type="Pfam" id="PF17667">
    <property type="entry name" value="Pkinase_fungal"/>
    <property type="match status" value="1"/>
</dbReference>
<dbReference type="InterPro" id="IPR011009">
    <property type="entry name" value="Kinase-like_dom_sf"/>
</dbReference>
<dbReference type="SUPFAM" id="SSF56112">
    <property type="entry name" value="Protein kinase-like (PK-like)"/>
    <property type="match status" value="1"/>
</dbReference>
<proteinExistence type="predicted"/>